<keyword evidence="3" id="KW-1185">Reference proteome</keyword>
<evidence type="ECO:0000256" key="1">
    <source>
        <dbReference type="SAM" id="MobiDB-lite"/>
    </source>
</evidence>
<feature type="compositionally biased region" description="Low complexity" evidence="1">
    <location>
        <begin position="70"/>
        <end position="84"/>
    </location>
</feature>
<sequence>MRSPRLGELERRWPGLERVEGLGEEEDEEEVEKERGPRSATDFAPWRGGLEKGNEEWHKQKKTRRPARTSRIGAGAPAPRRSGGWTQRCESHPRPGPLGGPPRCQEAIGGGRAWQKGCVVKHYPV</sequence>
<proteinExistence type="predicted"/>
<evidence type="ECO:0000313" key="3">
    <source>
        <dbReference type="Proteomes" id="UP001189429"/>
    </source>
</evidence>
<feature type="compositionally biased region" description="Basic residues" evidence="1">
    <location>
        <begin position="59"/>
        <end position="68"/>
    </location>
</feature>
<dbReference type="EMBL" id="CAUYUJ010005783">
    <property type="protein sequence ID" value="CAK0814970.1"/>
    <property type="molecule type" value="Genomic_DNA"/>
</dbReference>
<name>A0ABN9R7W7_9DINO</name>
<dbReference type="Proteomes" id="UP001189429">
    <property type="component" value="Unassembled WGS sequence"/>
</dbReference>
<organism evidence="2 3">
    <name type="scientific">Prorocentrum cordatum</name>
    <dbReference type="NCBI Taxonomy" id="2364126"/>
    <lineage>
        <taxon>Eukaryota</taxon>
        <taxon>Sar</taxon>
        <taxon>Alveolata</taxon>
        <taxon>Dinophyceae</taxon>
        <taxon>Prorocentrales</taxon>
        <taxon>Prorocentraceae</taxon>
        <taxon>Prorocentrum</taxon>
    </lineage>
</organism>
<gene>
    <name evidence="2" type="ORF">PCOR1329_LOCUS18428</name>
</gene>
<feature type="compositionally biased region" description="Basic and acidic residues" evidence="1">
    <location>
        <begin position="1"/>
        <end position="21"/>
    </location>
</feature>
<feature type="compositionally biased region" description="Acidic residues" evidence="1">
    <location>
        <begin position="22"/>
        <end position="31"/>
    </location>
</feature>
<evidence type="ECO:0000313" key="2">
    <source>
        <dbReference type="EMBL" id="CAK0814970.1"/>
    </source>
</evidence>
<feature type="region of interest" description="Disordered" evidence="1">
    <location>
        <begin position="1"/>
        <end position="109"/>
    </location>
</feature>
<protein>
    <submittedName>
        <fullName evidence="2">Uncharacterized protein</fullName>
    </submittedName>
</protein>
<accession>A0ABN9R7W7</accession>
<reference evidence="2" key="1">
    <citation type="submission" date="2023-10" db="EMBL/GenBank/DDBJ databases">
        <authorList>
            <person name="Chen Y."/>
            <person name="Shah S."/>
            <person name="Dougan E. K."/>
            <person name="Thang M."/>
            <person name="Chan C."/>
        </authorList>
    </citation>
    <scope>NUCLEOTIDE SEQUENCE [LARGE SCALE GENOMIC DNA]</scope>
</reference>
<comment type="caution">
    <text evidence="2">The sequence shown here is derived from an EMBL/GenBank/DDBJ whole genome shotgun (WGS) entry which is preliminary data.</text>
</comment>
<feature type="compositionally biased region" description="Basic and acidic residues" evidence="1">
    <location>
        <begin position="49"/>
        <end position="58"/>
    </location>
</feature>